<dbReference type="EMBL" id="LLXI01002538">
    <property type="protein sequence ID" value="PKY57397.1"/>
    <property type="molecule type" value="Genomic_DNA"/>
</dbReference>
<dbReference type="Proteomes" id="UP000234323">
    <property type="component" value="Unassembled WGS sequence"/>
</dbReference>
<gene>
    <name evidence="1" type="ORF">RhiirA4_478438</name>
</gene>
<dbReference type="VEuPathDB" id="FungiDB:RhiirFUN_016994"/>
<dbReference type="AlphaFoldDB" id="A0A2I1HEU2"/>
<protein>
    <submittedName>
        <fullName evidence="1">Uncharacterized protein</fullName>
    </submittedName>
</protein>
<evidence type="ECO:0000313" key="2">
    <source>
        <dbReference type="Proteomes" id="UP000234323"/>
    </source>
</evidence>
<dbReference type="VEuPathDB" id="FungiDB:FUN_022883"/>
<sequence>MSKCKKYDVSLIKVGKLDDELHFGAFGRFWWQSRDNGLYPIRLEMKTLVILNKTHFIITVVKGTSVSAFQPGYICEANGIVSSIYDTPSGAINFLYHLLFGSKTRFSGPLICGFDNKEINKQILEDIPFQPFTIKVSNLQIFIGIIGVSDQGNLGYAGSGYLSSFIYKIGTEKIRTLFVQQIHQRHCSITLYQDDQIKFRYSGKNPDEVWKEAWKKIGMLQDWDGNTLFGINHEKTQNLINILRTPSCTINEWNNEIMMIQLFKHHLYKFTPASTPWYKFLLNWKEQKCNIIELYNALKHIYPEGHQFNERELRAWKALLRSIGCTNITPFDKDISENNFLDTSLDISFLDNHSNPIVDKFWSCFNESLKRNKKGSDGKRRILSIIADNFSYEEIRTNLAVAPTTIFDARKYARLNGPGAKQIEKPIRVGARLSQEKLEQFSNFFEDKANVIMSSYKTDAKTQLPVLYLKNTKKALWEKFQETYPNGLKRTTFYRQLEGNCYQYREDMGGLCATCNTYGYEIFGCLKDLIQKEIGSIEFQNKFIQRVENLQRYLKRSYEQKFRISENGTTKHDPCINHCLLYAFGTCNELHTKVCNACQELFTFFINLKEIIDPTTRTPKNTYKGHM</sequence>
<accession>A0A2I1HEU2</accession>
<keyword evidence="2" id="KW-1185">Reference proteome</keyword>
<comment type="caution">
    <text evidence="1">The sequence shown here is derived from an EMBL/GenBank/DDBJ whole genome shotgun (WGS) entry which is preliminary data.</text>
</comment>
<evidence type="ECO:0000313" key="1">
    <source>
        <dbReference type="EMBL" id="PKY57397.1"/>
    </source>
</evidence>
<reference evidence="1 2" key="1">
    <citation type="submission" date="2015-10" db="EMBL/GenBank/DDBJ databases">
        <title>Genome analyses suggest a sexual origin of heterokaryosis in a supposedly ancient asexual fungus.</title>
        <authorList>
            <person name="Ropars J."/>
            <person name="Sedzielewska K."/>
            <person name="Noel J."/>
            <person name="Charron P."/>
            <person name="Farinelli L."/>
            <person name="Marton T."/>
            <person name="Kruger M."/>
            <person name="Pelin A."/>
            <person name="Brachmann A."/>
            <person name="Corradi N."/>
        </authorList>
    </citation>
    <scope>NUCLEOTIDE SEQUENCE [LARGE SCALE GENOMIC DNA]</scope>
    <source>
        <strain evidence="1 2">A4</strain>
    </source>
</reference>
<organism evidence="1 2">
    <name type="scientific">Rhizophagus irregularis</name>
    <dbReference type="NCBI Taxonomy" id="588596"/>
    <lineage>
        <taxon>Eukaryota</taxon>
        <taxon>Fungi</taxon>
        <taxon>Fungi incertae sedis</taxon>
        <taxon>Mucoromycota</taxon>
        <taxon>Glomeromycotina</taxon>
        <taxon>Glomeromycetes</taxon>
        <taxon>Glomerales</taxon>
        <taxon>Glomeraceae</taxon>
        <taxon>Rhizophagus</taxon>
    </lineage>
</organism>
<dbReference type="VEuPathDB" id="FungiDB:RhiirFUN_009479"/>
<dbReference type="VEuPathDB" id="FungiDB:RhiirA1_534510"/>
<name>A0A2I1HEU2_9GLOM</name>
<proteinExistence type="predicted"/>